<accession>A0A1F5G0W7</accession>
<proteinExistence type="predicted"/>
<protein>
    <submittedName>
        <fullName evidence="1">Uncharacterized protein</fullName>
    </submittedName>
</protein>
<dbReference type="Proteomes" id="UP000176317">
    <property type="component" value="Unassembled WGS sequence"/>
</dbReference>
<sequence length="69" mass="7312">MKNDANLSRSGRTFFELGVPLPVTGLASGAGDGIRVGLAQLLSDNSDEAKMLAFQLKTLNNHLNSIRVA</sequence>
<name>A0A1F5G0W7_9BACT</name>
<gene>
    <name evidence="1" type="ORF">A2164_00380</name>
</gene>
<reference evidence="1 2" key="1">
    <citation type="journal article" date="2016" name="Nat. Commun.">
        <title>Thousands of microbial genomes shed light on interconnected biogeochemical processes in an aquifer system.</title>
        <authorList>
            <person name="Anantharaman K."/>
            <person name="Brown C.T."/>
            <person name="Hug L.A."/>
            <person name="Sharon I."/>
            <person name="Castelle C.J."/>
            <person name="Probst A.J."/>
            <person name="Thomas B.C."/>
            <person name="Singh A."/>
            <person name="Wilkins M.J."/>
            <person name="Karaoz U."/>
            <person name="Brodie E.L."/>
            <person name="Williams K.H."/>
            <person name="Hubbard S.S."/>
            <person name="Banfield J.F."/>
        </authorList>
    </citation>
    <scope>NUCLEOTIDE SEQUENCE [LARGE SCALE GENOMIC DNA]</scope>
</reference>
<evidence type="ECO:0000313" key="2">
    <source>
        <dbReference type="Proteomes" id="UP000176317"/>
    </source>
</evidence>
<dbReference type="AlphaFoldDB" id="A0A1F5G0W7"/>
<comment type="caution">
    <text evidence="1">The sequence shown here is derived from an EMBL/GenBank/DDBJ whole genome shotgun (WGS) entry which is preliminary data.</text>
</comment>
<dbReference type="EMBL" id="MFAT01000066">
    <property type="protein sequence ID" value="OGD85510.1"/>
    <property type="molecule type" value="Genomic_DNA"/>
</dbReference>
<evidence type="ECO:0000313" key="1">
    <source>
        <dbReference type="EMBL" id="OGD85510.1"/>
    </source>
</evidence>
<organism evidence="1 2">
    <name type="scientific">Candidatus Curtissbacteria bacterium RBG_13_35_7</name>
    <dbReference type="NCBI Taxonomy" id="1797705"/>
    <lineage>
        <taxon>Bacteria</taxon>
        <taxon>Candidatus Curtissiibacteriota</taxon>
    </lineage>
</organism>